<dbReference type="Gene3D" id="1.10.10.160">
    <property type="match status" value="1"/>
</dbReference>
<evidence type="ECO:0000256" key="6">
    <source>
        <dbReference type="ARBA" id="ARBA00023125"/>
    </source>
</evidence>
<evidence type="ECO:0000256" key="3">
    <source>
        <dbReference type="ARBA" id="ARBA00022801"/>
    </source>
</evidence>
<dbReference type="InterPro" id="IPR014017">
    <property type="entry name" value="DNA_helicase_UvrD-like_C"/>
</dbReference>
<dbReference type="Gene3D" id="1.10.486.10">
    <property type="entry name" value="PCRA, domain 4"/>
    <property type="match status" value="1"/>
</dbReference>
<dbReference type="CDD" id="cd17932">
    <property type="entry name" value="DEXQc_UvrD"/>
    <property type="match status" value="1"/>
</dbReference>
<dbReference type="Pfam" id="PF21196">
    <property type="entry name" value="PcrA_UvrD_tudor"/>
    <property type="match status" value="1"/>
</dbReference>
<dbReference type="Proteomes" id="UP001269375">
    <property type="component" value="Unassembled WGS sequence"/>
</dbReference>
<accession>A0ABU1GUY9</accession>
<organism evidence="15 16">
    <name type="scientific">Larsenimonas suaedae</name>
    <dbReference type="NCBI Taxonomy" id="1851019"/>
    <lineage>
        <taxon>Bacteria</taxon>
        <taxon>Pseudomonadati</taxon>
        <taxon>Pseudomonadota</taxon>
        <taxon>Gammaproteobacteria</taxon>
        <taxon>Oceanospirillales</taxon>
        <taxon>Halomonadaceae</taxon>
        <taxon>Larsenimonas</taxon>
    </lineage>
</organism>
<dbReference type="PANTHER" id="PTHR11070">
    <property type="entry name" value="UVRD / RECB / PCRA DNA HELICASE FAMILY MEMBER"/>
    <property type="match status" value="1"/>
</dbReference>
<evidence type="ECO:0000256" key="12">
    <source>
        <dbReference type="PROSITE-ProRule" id="PRU00560"/>
    </source>
</evidence>
<evidence type="ECO:0000256" key="5">
    <source>
        <dbReference type="ARBA" id="ARBA00022840"/>
    </source>
</evidence>
<dbReference type="PANTHER" id="PTHR11070:SF2">
    <property type="entry name" value="ATP-DEPENDENT DNA HELICASE SRS2"/>
    <property type="match status" value="1"/>
</dbReference>
<feature type="domain" description="UvrD-like helicase C-terminal" evidence="14">
    <location>
        <begin position="298"/>
        <end position="557"/>
    </location>
</feature>
<dbReference type="EC" id="5.6.2.4" evidence="9"/>
<comment type="caution">
    <text evidence="15">The sequence shown here is derived from an EMBL/GenBank/DDBJ whole genome shotgun (WGS) entry which is preliminary data.</text>
</comment>
<dbReference type="GO" id="GO:0016787">
    <property type="term" value="F:hydrolase activity"/>
    <property type="evidence" value="ECO:0007669"/>
    <property type="project" value="UniProtKB-KW"/>
</dbReference>
<proteinExistence type="inferred from homology"/>
<evidence type="ECO:0000256" key="10">
    <source>
        <dbReference type="ARBA" id="ARBA00034923"/>
    </source>
</evidence>
<evidence type="ECO:0000256" key="8">
    <source>
        <dbReference type="ARBA" id="ARBA00034617"/>
    </source>
</evidence>
<evidence type="ECO:0000259" key="13">
    <source>
        <dbReference type="PROSITE" id="PS51198"/>
    </source>
</evidence>
<evidence type="ECO:0000313" key="16">
    <source>
        <dbReference type="Proteomes" id="UP001269375"/>
    </source>
</evidence>
<name>A0ABU1GUY9_9GAMM</name>
<dbReference type="PROSITE" id="PS51217">
    <property type="entry name" value="UVRD_HELICASE_CTER"/>
    <property type="match status" value="1"/>
</dbReference>
<reference evidence="15 16" key="1">
    <citation type="submission" date="2023-04" db="EMBL/GenBank/DDBJ databases">
        <title>A long-awaited taxogenomic arrangement of the family Halomonadaceae.</title>
        <authorList>
            <person name="De La Haba R."/>
            <person name="Chuvochina M."/>
            <person name="Wittouck S."/>
            <person name="Arahal D.R."/>
            <person name="Sanchez-Porro C."/>
            <person name="Hugenholtz P."/>
            <person name="Ventosa A."/>
        </authorList>
    </citation>
    <scope>NUCLEOTIDE SEQUENCE [LARGE SCALE GENOMIC DNA]</scope>
    <source>
        <strain evidence="15 16">DSM 22428</strain>
    </source>
</reference>
<keyword evidence="3 12" id="KW-0378">Hydrolase</keyword>
<sequence>MSSEHAPARALTREQQCVIAHGTGHARVTAVAGAGKTTTMVARVEHLLAAGVAAPRVMVLMFNRQAKDDFSRKLSQTLAGVYPMPQVRTFHSIGHRLTQTLTRWGALAPRQLIQADWQRERLLKQAVGAVIGEDRERLEWALEPERLEEFGQFCELVKAELVTPEALFERDGYGREARYYIEAYAELQQSMEAQGLMTYSDLLFRPYQALLTDPALRQRVQGFVEHIIVDEYQDINEGQLQLLAQIAGPDASIMAVGDADQCIYEWRGARPDAMSEAFTRTFGDSTQFALPHTFRHGHRIALMANHLIRHNPRTDRPLCVAAPGTPSSTFERVSTLEQALTTLKDDASELSNTAVLVRHWSLSVPVQLQLLRAGIPFQVGRQERFVFRLPLVQALAGYLELARSPRLIHEPEHLLLLFAQPTPFVARERLQVLCRQLALQNAWFERGDPMLNGLSRAQQRTLKKRWQLIDDLARNAGRWTPATVLSHVIDTLNAHAVLKRAAARPDKGEEDGRLLDVLLEQARVMESDPAGFIDMLKAPIEDRNDGVVVSTVHGAKGLEWDHVILFGLNEEDFPFYHRDSPLTPSRLLEERRLFYVGITRARSRLTLVCEPGQTLSRFVDECAPECANRIAEALASEVGDTPVAVSEPALAARYADAVGASTVAFEPMTGGGGDSSFVAGAQATNWVAGQAIIHDVFGAGTIEAIEGEGARTILTVRFDKAGTRKLVADRAPLRPGR</sequence>
<dbReference type="RefSeq" id="WP_251589709.1">
    <property type="nucleotide sequence ID" value="NZ_JAMLJI010000001.1"/>
</dbReference>
<keyword evidence="6" id="KW-0238">DNA-binding</keyword>
<evidence type="ECO:0000256" key="9">
    <source>
        <dbReference type="ARBA" id="ARBA00034808"/>
    </source>
</evidence>
<protein>
    <recommendedName>
        <fullName evidence="9">DNA 3'-5' helicase</fullName>
        <ecNumber evidence="9">5.6.2.4</ecNumber>
    </recommendedName>
    <alternativeName>
        <fullName evidence="10">DNA 3'-5' helicase II</fullName>
    </alternativeName>
</protein>
<dbReference type="GO" id="GO:0004386">
    <property type="term" value="F:helicase activity"/>
    <property type="evidence" value="ECO:0007669"/>
    <property type="project" value="UniProtKB-KW"/>
</dbReference>
<dbReference type="Gene3D" id="3.40.50.300">
    <property type="entry name" value="P-loop containing nucleotide triphosphate hydrolases"/>
    <property type="match status" value="2"/>
</dbReference>
<dbReference type="Pfam" id="PF13361">
    <property type="entry name" value="UvrD_C"/>
    <property type="match status" value="1"/>
</dbReference>
<comment type="similarity">
    <text evidence="1">Belongs to the helicase family. UvrD subfamily.</text>
</comment>
<evidence type="ECO:0000256" key="1">
    <source>
        <dbReference type="ARBA" id="ARBA00009922"/>
    </source>
</evidence>
<dbReference type="InterPro" id="IPR014016">
    <property type="entry name" value="UvrD-like_ATP-bd"/>
</dbReference>
<dbReference type="EMBL" id="JARWAO010000003">
    <property type="protein sequence ID" value="MDR5895841.1"/>
    <property type="molecule type" value="Genomic_DNA"/>
</dbReference>
<feature type="binding site" evidence="12">
    <location>
        <begin position="30"/>
        <end position="37"/>
    </location>
    <ligand>
        <name>ATP</name>
        <dbReference type="ChEBI" id="CHEBI:30616"/>
    </ligand>
</feature>
<evidence type="ECO:0000256" key="4">
    <source>
        <dbReference type="ARBA" id="ARBA00022806"/>
    </source>
</evidence>
<evidence type="ECO:0000259" key="14">
    <source>
        <dbReference type="PROSITE" id="PS51217"/>
    </source>
</evidence>
<dbReference type="PROSITE" id="PS51198">
    <property type="entry name" value="UVRD_HELICASE_ATP_BIND"/>
    <property type="match status" value="1"/>
</dbReference>
<feature type="domain" description="UvrD-like helicase ATP-binding" evidence="13">
    <location>
        <begin position="9"/>
        <end position="297"/>
    </location>
</feature>
<evidence type="ECO:0000256" key="11">
    <source>
        <dbReference type="ARBA" id="ARBA00048988"/>
    </source>
</evidence>
<dbReference type="InterPro" id="IPR000212">
    <property type="entry name" value="DNA_helicase_UvrD/REP"/>
</dbReference>
<keyword evidence="2 12" id="KW-0547">Nucleotide-binding</keyword>
<dbReference type="Pfam" id="PF00580">
    <property type="entry name" value="UvrD-helicase"/>
    <property type="match status" value="1"/>
</dbReference>
<keyword evidence="5 12" id="KW-0067">ATP-binding</keyword>
<comment type="catalytic activity">
    <reaction evidence="8">
        <text>Couples ATP hydrolysis with the unwinding of duplex DNA by translocating in the 3'-5' direction.</text>
        <dbReference type="EC" id="5.6.2.4"/>
    </reaction>
</comment>
<evidence type="ECO:0000313" key="15">
    <source>
        <dbReference type="EMBL" id="MDR5895841.1"/>
    </source>
</evidence>
<evidence type="ECO:0000256" key="7">
    <source>
        <dbReference type="ARBA" id="ARBA00023235"/>
    </source>
</evidence>
<dbReference type="InterPro" id="IPR027417">
    <property type="entry name" value="P-loop_NTPase"/>
</dbReference>
<dbReference type="InterPro" id="IPR013986">
    <property type="entry name" value="DExx_box_DNA_helicase_dom_sf"/>
</dbReference>
<keyword evidence="16" id="KW-1185">Reference proteome</keyword>
<evidence type="ECO:0000256" key="2">
    <source>
        <dbReference type="ARBA" id="ARBA00022741"/>
    </source>
</evidence>
<keyword evidence="4 12" id="KW-0347">Helicase</keyword>
<keyword evidence="7" id="KW-0413">Isomerase</keyword>
<gene>
    <name evidence="15" type="ORF">QC825_07125</name>
</gene>
<dbReference type="SUPFAM" id="SSF52540">
    <property type="entry name" value="P-loop containing nucleoside triphosphate hydrolases"/>
    <property type="match status" value="1"/>
</dbReference>
<comment type="catalytic activity">
    <reaction evidence="11">
        <text>ATP + H2O = ADP + phosphate + H(+)</text>
        <dbReference type="Rhea" id="RHEA:13065"/>
        <dbReference type="ChEBI" id="CHEBI:15377"/>
        <dbReference type="ChEBI" id="CHEBI:15378"/>
        <dbReference type="ChEBI" id="CHEBI:30616"/>
        <dbReference type="ChEBI" id="CHEBI:43474"/>
        <dbReference type="ChEBI" id="CHEBI:456216"/>
        <dbReference type="EC" id="5.6.2.4"/>
    </reaction>
</comment>